<gene>
    <name evidence="1" type="ORF">CA85_20740</name>
</gene>
<evidence type="ECO:0000313" key="2">
    <source>
        <dbReference type="Proteomes" id="UP000318053"/>
    </source>
</evidence>
<protein>
    <submittedName>
        <fullName evidence="1">Uncharacterized protein</fullName>
    </submittedName>
</protein>
<accession>A0A5C5XZ58</accession>
<proteinExistence type="predicted"/>
<name>A0A5C5XZ58_9BACT</name>
<reference evidence="1 2" key="1">
    <citation type="submission" date="2019-02" db="EMBL/GenBank/DDBJ databases">
        <title>Deep-cultivation of Planctomycetes and their phenomic and genomic characterization uncovers novel biology.</title>
        <authorList>
            <person name="Wiegand S."/>
            <person name="Jogler M."/>
            <person name="Boedeker C."/>
            <person name="Pinto D."/>
            <person name="Vollmers J."/>
            <person name="Rivas-Marin E."/>
            <person name="Kohn T."/>
            <person name="Peeters S.H."/>
            <person name="Heuer A."/>
            <person name="Rast P."/>
            <person name="Oberbeckmann S."/>
            <person name="Bunk B."/>
            <person name="Jeske O."/>
            <person name="Meyerdierks A."/>
            <person name="Storesund J.E."/>
            <person name="Kallscheuer N."/>
            <person name="Luecker S."/>
            <person name="Lage O.M."/>
            <person name="Pohl T."/>
            <person name="Merkel B.J."/>
            <person name="Hornburger P."/>
            <person name="Mueller R.-W."/>
            <person name="Bruemmer F."/>
            <person name="Labrenz M."/>
            <person name="Spormann A.M."/>
            <person name="Op Den Camp H."/>
            <person name="Overmann J."/>
            <person name="Amann R."/>
            <person name="Jetten M.S.M."/>
            <person name="Mascher T."/>
            <person name="Medema M.H."/>
            <person name="Devos D.P."/>
            <person name="Kaster A.-K."/>
            <person name="Ovreas L."/>
            <person name="Rohde M."/>
            <person name="Galperin M.Y."/>
            <person name="Jogler C."/>
        </authorList>
    </citation>
    <scope>NUCLEOTIDE SEQUENCE [LARGE SCALE GENOMIC DNA]</scope>
    <source>
        <strain evidence="1 2">CA85</strain>
    </source>
</reference>
<keyword evidence="2" id="KW-1185">Reference proteome</keyword>
<evidence type="ECO:0000313" key="1">
    <source>
        <dbReference type="EMBL" id="TWT67225.1"/>
    </source>
</evidence>
<dbReference type="Proteomes" id="UP000318053">
    <property type="component" value="Unassembled WGS sequence"/>
</dbReference>
<comment type="caution">
    <text evidence="1">The sequence shown here is derived from an EMBL/GenBank/DDBJ whole genome shotgun (WGS) entry which is preliminary data.</text>
</comment>
<organism evidence="1 2">
    <name type="scientific">Allorhodopirellula solitaria</name>
    <dbReference type="NCBI Taxonomy" id="2527987"/>
    <lineage>
        <taxon>Bacteria</taxon>
        <taxon>Pseudomonadati</taxon>
        <taxon>Planctomycetota</taxon>
        <taxon>Planctomycetia</taxon>
        <taxon>Pirellulales</taxon>
        <taxon>Pirellulaceae</taxon>
        <taxon>Allorhodopirellula</taxon>
    </lineage>
</organism>
<dbReference type="EMBL" id="SJPK01000004">
    <property type="protein sequence ID" value="TWT67225.1"/>
    <property type="molecule type" value="Genomic_DNA"/>
</dbReference>
<sequence>MMGVGRRKTFDMNSFSLEQRQAIAEGMRAGDAKSQTLDGSKHNRTLIFPAGSLTVYLQSLIAVGLGI</sequence>
<dbReference type="AlphaFoldDB" id="A0A5C5XZ58"/>